<dbReference type="GO" id="GO:0004065">
    <property type="term" value="F:arylsulfatase activity"/>
    <property type="evidence" value="ECO:0007669"/>
    <property type="project" value="TreeGrafter"/>
</dbReference>
<evidence type="ECO:0000256" key="3">
    <source>
        <dbReference type="SAM" id="SignalP"/>
    </source>
</evidence>
<evidence type="ECO:0000259" key="4">
    <source>
        <dbReference type="Pfam" id="PF00884"/>
    </source>
</evidence>
<feature type="chain" id="PRO_5033534895" description="Sulfatase N-terminal domain-containing protein" evidence="3">
    <location>
        <begin position="21"/>
        <end position="530"/>
    </location>
</feature>
<dbReference type="EMBL" id="LR586016">
    <property type="protein sequence ID" value="VIP02861.1"/>
    <property type="molecule type" value="Genomic_DNA"/>
</dbReference>
<dbReference type="Gene3D" id="3.40.720.10">
    <property type="entry name" value="Alkaline Phosphatase, subunit A"/>
    <property type="match status" value="1"/>
</dbReference>
<keyword evidence="2" id="KW-0378">Hydrolase</keyword>
<dbReference type="Gene3D" id="3.30.1120.10">
    <property type="match status" value="1"/>
</dbReference>
<accession>A0A6C2YNJ7</accession>
<dbReference type="InterPro" id="IPR000917">
    <property type="entry name" value="Sulfatase_N"/>
</dbReference>
<dbReference type="InterPro" id="IPR050738">
    <property type="entry name" value="Sulfatase"/>
</dbReference>
<proteinExistence type="inferred from homology"/>
<dbReference type="AlphaFoldDB" id="A0A6C2YNJ7"/>
<evidence type="ECO:0000313" key="5">
    <source>
        <dbReference type="EMBL" id="VIP02861.1"/>
    </source>
</evidence>
<dbReference type="Pfam" id="PF00884">
    <property type="entry name" value="Sulfatase"/>
    <property type="match status" value="1"/>
</dbReference>
<dbReference type="PANTHER" id="PTHR42693:SF53">
    <property type="entry name" value="ENDO-4-O-SULFATASE"/>
    <property type="match status" value="1"/>
</dbReference>
<name>A0A6C2YNJ7_9BACT</name>
<keyword evidence="6" id="KW-1185">Reference proteome</keyword>
<evidence type="ECO:0000256" key="2">
    <source>
        <dbReference type="ARBA" id="ARBA00022801"/>
    </source>
</evidence>
<dbReference type="InterPro" id="IPR017850">
    <property type="entry name" value="Alkaline_phosphatase_core_sf"/>
</dbReference>
<feature type="domain" description="Sulfatase N-terminal" evidence="4">
    <location>
        <begin position="25"/>
        <end position="422"/>
    </location>
</feature>
<dbReference type="Proteomes" id="UP000464378">
    <property type="component" value="Chromosome"/>
</dbReference>
<dbReference type="PANTHER" id="PTHR42693">
    <property type="entry name" value="ARYLSULFATASE FAMILY MEMBER"/>
    <property type="match status" value="1"/>
</dbReference>
<protein>
    <recommendedName>
        <fullName evidence="4">Sulfatase N-terminal domain-containing protein</fullName>
    </recommendedName>
</protein>
<sequence length="530" mass="60150">MRWITSIVSCLVCLSVGVAAENRPPNIVIILADDLGFSDLGCYGGEISTPVLDDLAKNGLRFSQFYNTARCWPTRAALLTGYYAQSVRRDAVPGVKSGGQGLRPKWAPLVSELLQKANYRTYHSGKWHVDGKPIECGFNSSYQLEDHDRHLNPQRHLLNSKPLPPITTIGEYTSSHGIASYAIDQLKDHARNYSENPFFSFVAFTAPHFPLHAPEADIQLYEKRYAEGWDQLRFARWNRMKSFPFHLNQLPEIERDLGPPYSFPKAFDALGPNEVNRPVAWNSLTASQQQFQARKMAIHAAMVTGMDRAIGRIMKQIRDMNQFDSTLVIFLSDNGASGEMMIRGDGHAQSERMGSEKTFLCLGPGGSSLSNTPFRRHKTWVHEGGISTPCIMSWPGHIKDVNSWRTTPAHVIDIVPTILEFASVSAPKEWKGVSVPNKPGMSLTQSFQRETKSQSRSLWWQHEQNRAYRQGDWKIVASGKERPWELYDLSVDRGEVTNLADRYPERVNKLAAEWEQLRQQWIRYATDRNE</sequence>
<organism evidence="5">
    <name type="scientific">Tuwongella immobilis</name>
    <dbReference type="NCBI Taxonomy" id="692036"/>
    <lineage>
        <taxon>Bacteria</taxon>
        <taxon>Pseudomonadati</taxon>
        <taxon>Planctomycetota</taxon>
        <taxon>Planctomycetia</taxon>
        <taxon>Gemmatales</taxon>
        <taxon>Gemmataceae</taxon>
        <taxon>Tuwongella</taxon>
    </lineage>
</organism>
<reference evidence="5" key="1">
    <citation type="submission" date="2019-04" db="EMBL/GenBank/DDBJ databases">
        <authorList>
            <consortium name="Science for Life Laboratories"/>
        </authorList>
    </citation>
    <scope>NUCLEOTIDE SEQUENCE</scope>
    <source>
        <strain evidence="5">MBLW1</strain>
    </source>
</reference>
<gene>
    <name evidence="5" type="ORF">GMBLW1_10990</name>
</gene>
<keyword evidence="3" id="KW-0732">Signal</keyword>
<feature type="signal peptide" evidence="3">
    <location>
        <begin position="1"/>
        <end position="20"/>
    </location>
</feature>
<dbReference type="CDD" id="cd16025">
    <property type="entry name" value="PAS_like"/>
    <property type="match status" value="1"/>
</dbReference>
<evidence type="ECO:0000256" key="1">
    <source>
        <dbReference type="ARBA" id="ARBA00008779"/>
    </source>
</evidence>
<dbReference type="EMBL" id="LR593887">
    <property type="protein sequence ID" value="VTS02671.1"/>
    <property type="molecule type" value="Genomic_DNA"/>
</dbReference>
<dbReference type="InParanoid" id="A0A6C2YNJ7"/>
<dbReference type="KEGG" id="tim:GMBLW1_10990"/>
<dbReference type="RefSeq" id="WP_162657990.1">
    <property type="nucleotide sequence ID" value="NZ_LR593887.1"/>
</dbReference>
<evidence type="ECO:0000313" key="6">
    <source>
        <dbReference type="Proteomes" id="UP000464378"/>
    </source>
</evidence>
<comment type="similarity">
    <text evidence="1">Belongs to the sulfatase family.</text>
</comment>
<dbReference type="SUPFAM" id="SSF53649">
    <property type="entry name" value="Alkaline phosphatase-like"/>
    <property type="match status" value="1"/>
</dbReference>